<evidence type="ECO:0000313" key="2">
    <source>
        <dbReference type="Proteomes" id="UP000239833"/>
    </source>
</evidence>
<gene>
    <name evidence="1" type="ORF">ERICIII_04432</name>
</gene>
<dbReference type="GeneID" id="64220729"/>
<dbReference type="Proteomes" id="UP000239833">
    <property type="component" value="Chromosome"/>
</dbReference>
<dbReference type="RefSeq" id="WP_077996243.1">
    <property type="nucleotide sequence ID" value="NZ_CP019655.1"/>
</dbReference>
<name>A0A2L1UJ83_9BACL</name>
<proteinExistence type="predicted"/>
<dbReference type="EMBL" id="CP019655">
    <property type="protein sequence ID" value="AVF28491.1"/>
    <property type="molecule type" value="Genomic_DNA"/>
</dbReference>
<sequence length="62" mass="7006">MTLTFTVTDSMLEKVEKWDQCKAVDVSGARFSYTFIPSGIGTVVKVHCFVCNRELDITEDWG</sequence>
<reference evidence="2" key="1">
    <citation type="submission" date="2017-02" db="EMBL/GenBank/DDBJ databases">
        <title>Delineation of Paenibacillus larvae strains originating from foulbrood outbreaks.</title>
        <authorList>
            <person name="Beims H."/>
            <person name="Bunk B."/>
            <person name="Sproeer C."/>
            <person name="Mohr K.I."/>
            <person name="Pradella S."/>
            <person name="Guenther G."/>
            <person name="Rohde M."/>
            <person name="von der Ohe W."/>
            <person name="Steinert M."/>
        </authorList>
    </citation>
    <scope>NUCLEOTIDE SEQUENCE [LARGE SCALE GENOMIC DNA]</scope>
    <source>
        <strain evidence="2">Eric_III</strain>
    </source>
</reference>
<organism evidence="1 2">
    <name type="scientific">Paenibacillus larvae subsp. larvae</name>
    <dbReference type="NCBI Taxonomy" id="147375"/>
    <lineage>
        <taxon>Bacteria</taxon>
        <taxon>Bacillati</taxon>
        <taxon>Bacillota</taxon>
        <taxon>Bacilli</taxon>
        <taxon>Bacillales</taxon>
        <taxon>Paenibacillaceae</taxon>
        <taxon>Paenibacillus</taxon>
    </lineage>
</organism>
<evidence type="ECO:0000313" key="1">
    <source>
        <dbReference type="EMBL" id="AVF28491.1"/>
    </source>
</evidence>
<dbReference type="AlphaFoldDB" id="A0A2L1UJ83"/>
<accession>A0A2L1UJ83</accession>
<protein>
    <submittedName>
        <fullName evidence="1">Uncharacterized protein</fullName>
    </submittedName>
</protein>